<dbReference type="Gene3D" id="1.10.10.10">
    <property type="entry name" value="Winged helix-like DNA-binding domain superfamily/Winged helix DNA-binding domain"/>
    <property type="match status" value="1"/>
</dbReference>
<dbReference type="SUPFAM" id="SSF88659">
    <property type="entry name" value="Sigma3 and sigma4 domains of RNA polymerase sigma factors"/>
    <property type="match status" value="1"/>
</dbReference>
<sequence>MENPHQILAVPSPEDVAKWLLEKQSHIIAYARVIVQDMQLAEDIFQDVCVRAVKMSAEFDSAEGTVRWAMKAARNKAIDYLRKTRREVAMFSPELLDRLSDEWMGVTYHAQQDDGQQAVYKNLEYCLAKLTKRTRALLDMRYGDGRKPNEIAAMVDQKVTAVYKTLTRANSTLKSCMENRT</sequence>
<gene>
    <name evidence="7" type="ORF">NT6N_19280</name>
</gene>
<dbReference type="Pfam" id="PF08281">
    <property type="entry name" value="Sigma70_r4_2"/>
    <property type="match status" value="1"/>
</dbReference>
<organism evidence="7">
    <name type="scientific">Oceaniferula spumae</name>
    <dbReference type="NCBI Taxonomy" id="2979115"/>
    <lineage>
        <taxon>Bacteria</taxon>
        <taxon>Pseudomonadati</taxon>
        <taxon>Verrucomicrobiota</taxon>
        <taxon>Verrucomicrobiia</taxon>
        <taxon>Verrucomicrobiales</taxon>
        <taxon>Verrucomicrobiaceae</taxon>
        <taxon>Oceaniferula</taxon>
    </lineage>
</organism>
<dbReference type="Gene3D" id="1.10.1740.10">
    <property type="match status" value="1"/>
</dbReference>
<evidence type="ECO:0000259" key="6">
    <source>
        <dbReference type="Pfam" id="PF08281"/>
    </source>
</evidence>
<keyword evidence="3" id="KW-0731">Sigma factor</keyword>
<name>A0AAT9FLS1_9BACT</name>
<evidence type="ECO:0000256" key="2">
    <source>
        <dbReference type="ARBA" id="ARBA00023015"/>
    </source>
</evidence>
<accession>A0AAT9FLS1</accession>
<dbReference type="GO" id="GO:0006352">
    <property type="term" value="P:DNA-templated transcription initiation"/>
    <property type="evidence" value="ECO:0007669"/>
    <property type="project" value="InterPro"/>
</dbReference>
<dbReference type="InterPro" id="IPR013325">
    <property type="entry name" value="RNA_pol_sigma_r2"/>
</dbReference>
<dbReference type="InterPro" id="IPR014284">
    <property type="entry name" value="RNA_pol_sigma-70_dom"/>
</dbReference>
<dbReference type="InterPro" id="IPR039425">
    <property type="entry name" value="RNA_pol_sigma-70-like"/>
</dbReference>
<dbReference type="PANTHER" id="PTHR43133:SF51">
    <property type="entry name" value="RNA POLYMERASE SIGMA FACTOR"/>
    <property type="match status" value="1"/>
</dbReference>
<evidence type="ECO:0000313" key="7">
    <source>
        <dbReference type="EMBL" id="BDS06888.1"/>
    </source>
</evidence>
<dbReference type="EMBL" id="AP026866">
    <property type="protein sequence ID" value="BDS06888.1"/>
    <property type="molecule type" value="Genomic_DNA"/>
</dbReference>
<dbReference type="AlphaFoldDB" id="A0AAT9FLS1"/>
<dbReference type="InterPro" id="IPR007627">
    <property type="entry name" value="RNA_pol_sigma70_r2"/>
</dbReference>
<evidence type="ECO:0000256" key="3">
    <source>
        <dbReference type="ARBA" id="ARBA00023082"/>
    </source>
</evidence>
<evidence type="ECO:0000256" key="4">
    <source>
        <dbReference type="ARBA" id="ARBA00023163"/>
    </source>
</evidence>
<dbReference type="SUPFAM" id="SSF88946">
    <property type="entry name" value="Sigma2 domain of RNA polymerase sigma factors"/>
    <property type="match status" value="1"/>
</dbReference>
<dbReference type="NCBIfam" id="TIGR02937">
    <property type="entry name" value="sigma70-ECF"/>
    <property type="match status" value="1"/>
</dbReference>
<dbReference type="InterPro" id="IPR013249">
    <property type="entry name" value="RNA_pol_sigma70_r4_t2"/>
</dbReference>
<dbReference type="GO" id="GO:0016987">
    <property type="term" value="F:sigma factor activity"/>
    <property type="evidence" value="ECO:0007669"/>
    <property type="project" value="UniProtKB-KW"/>
</dbReference>
<comment type="similarity">
    <text evidence="1">Belongs to the sigma-70 factor family. ECF subfamily.</text>
</comment>
<dbReference type="PANTHER" id="PTHR43133">
    <property type="entry name" value="RNA POLYMERASE ECF-TYPE SIGMA FACTO"/>
    <property type="match status" value="1"/>
</dbReference>
<evidence type="ECO:0000259" key="5">
    <source>
        <dbReference type="Pfam" id="PF04542"/>
    </source>
</evidence>
<dbReference type="GO" id="GO:0003677">
    <property type="term" value="F:DNA binding"/>
    <property type="evidence" value="ECO:0007669"/>
    <property type="project" value="InterPro"/>
</dbReference>
<reference evidence="7" key="1">
    <citation type="submission" date="2024-07" db="EMBL/GenBank/DDBJ databases">
        <title>Complete genome sequence of Verrucomicrobiaceae bacterium NT6N.</title>
        <authorList>
            <person name="Huang C."/>
            <person name="Takami H."/>
            <person name="Hamasaki K."/>
        </authorList>
    </citation>
    <scope>NUCLEOTIDE SEQUENCE</scope>
    <source>
        <strain evidence="7">NT6N</strain>
    </source>
</reference>
<dbReference type="InterPro" id="IPR013324">
    <property type="entry name" value="RNA_pol_sigma_r3/r4-like"/>
</dbReference>
<dbReference type="Pfam" id="PF04542">
    <property type="entry name" value="Sigma70_r2"/>
    <property type="match status" value="1"/>
</dbReference>
<proteinExistence type="inferred from homology"/>
<evidence type="ECO:0000256" key="1">
    <source>
        <dbReference type="ARBA" id="ARBA00010641"/>
    </source>
</evidence>
<evidence type="ECO:0008006" key="8">
    <source>
        <dbReference type="Google" id="ProtNLM"/>
    </source>
</evidence>
<keyword evidence="2" id="KW-0805">Transcription regulation</keyword>
<dbReference type="KEGG" id="osu:NT6N_19280"/>
<feature type="domain" description="RNA polymerase sigma factor 70 region 4 type 2" evidence="6">
    <location>
        <begin position="122"/>
        <end position="169"/>
    </location>
</feature>
<protein>
    <recommendedName>
        <fullName evidence="8">RNA polymerase sigma-70 region 2 domain-containing protein</fullName>
    </recommendedName>
</protein>
<dbReference type="InterPro" id="IPR036388">
    <property type="entry name" value="WH-like_DNA-bd_sf"/>
</dbReference>
<feature type="domain" description="RNA polymerase sigma-70 region 2" evidence="5">
    <location>
        <begin position="25"/>
        <end position="86"/>
    </location>
</feature>
<keyword evidence="4" id="KW-0804">Transcription</keyword>